<dbReference type="SUPFAM" id="SSF64288">
    <property type="entry name" value="Chorismate lyase-like"/>
    <property type="match status" value="1"/>
</dbReference>
<dbReference type="InterPro" id="IPR036388">
    <property type="entry name" value="WH-like_DNA-bd_sf"/>
</dbReference>
<dbReference type="KEGG" id="cpab:G6534_10140"/>
<protein>
    <submittedName>
        <fullName evidence="5">GntR family transcriptional regulator</fullName>
    </submittedName>
</protein>
<dbReference type="InterPro" id="IPR011663">
    <property type="entry name" value="UTRA"/>
</dbReference>
<name>A0A7L7L069_9LACO</name>
<evidence type="ECO:0000313" key="5">
    <source>
        <dbReference type="EMBL" id="QMT84956.1"/>
    </source>
</evidence>
<evidence type="ECO:0000256" key="3">
    <source>
        <dbReference type="ARBA" id="ARBA00023163"/>
    </source>
</evidence>
<dbReference type="RefSeq" id="WP_182082744.1">
    <property type="nucleotide sequence ID" value="NZ_CP049366.1"/>
</dbReference>
<dbReference type="Proteomes" id="UP000514410">
    <property type="component" value="Chromosome"/>
</dbReference>
<evidence type="ECO:0000259" key="4">
    <source>
        <dbReference type="PROSITE" id="PS50949"/>
    </source>
</evidence>
<dbReference type="Pfam" id="PF00392">
    <property type="entry name" value="GntR"/>
    <property type="match status" value="1"/>
</dbReference>
<dbReference type="InterPro" id="IPR028978">
    <property type="entry name" value="Chorismate_lyase_/UTRA_dom_sf"/>
</dbReference>
<dbReference type="GO" id="GO:0045892">
    <property type="term" value="P:negative regulation of DNA-templated transcription"/>
    <property type="evidence" value="ECO:0007669"/>
    <property type="project" value="TreeGrafter"/>
</dbReference>
<dbReference type="Gene3D" id="3.40.1410.10">
    <property type="entry name" value="Chorismate lyase-like"/>
    <property type="match status" value="1"/>
</dbReference>
<dbReference type="CDD" id="cd07377">
    <property type="entry name" value="WHTH_GntR"/>
    <property type="match status" value="1"/>
</dbReference>
<sequence length="230" mass="26270">MQINRKNTRKNIRAQIVADIQNEIYKNGSIGDKLPSESEYSKIYGVARSTVQKALSDLENLQLIERIQGKGSFIKYNQPKIDIINYKGFSDFASQIDNNPITKTLEKTVTNNHLYLKRLRGIKNSEEMIWLTLDESELDLSQYPGLDKYDFEDNSLYEVLRKKYSVFPSKADISANAIISNKNISNLFNAKEGIPLLQMEGDIYDSNDIVVEHVIVTYGEQANFKFVVGI</sequence>
<dbReference type="InterPro" id="IPR050679">
    <property type="entry name" value="Bact_HTH_transcr_reg"/>
</dbReference>
<dbReference type="Pfam" id="PF07702">
    <property type="entry name" value="UTRA"/>
    <property type="match status" value="1"/>
</dbReference>
<organism evidence="5 6">
    <name type="scientific">Companilactobacillus pabuli</name>
    <dbReference type="NCBI Taxonomy" id="2714036"/>
    <lineage>
        <taxon>Bacteria</taxon>
        <taxon>Bacillati</taxon>
        <taxon>Bacillota</taxon>
        <taxon>Bacilli</taxon>
        <taxon>Lactobacillales</taxon>
        <taxon>Lactobacillaceae</taxon>
        <taxon>Companilactobacillus</taxon>
    </lineage>
</organism>
<dbReference type="InterPro" id="IPR036390">
    <property type="entry name" value="WH_DNA-bd_sf"/>
</dbReference>
<dbReference type="PROSITE" id="PS50949">
    <property type="entry name" value="HTH_GNTR"/>
    <property type="match status" value="1"/>
</dbReference>
<dbReference type="SMART" id="SM00345">
    <property type="entry name" value="HTH_GNTR"/>
    <property type="match status" value="1"/>
</dbReference>
<gene>
    <name evidence="5" type="ORF">G6534_10140</name>
</gene>
<proteinExistence type="predicted"/>
<keyword evidence="3" id="KW-0804">Transcription</keyword>
<feature type="domain" description="HTH gntR-type" evidence="4">
    <location>
        <begin position="10"/>
        <end position="77"/>
    </location>
</feature>
<dbReference type="AlphaFoldDB" id="A0A7L7L069"/>
<evidence type="ECO:0000256" key="1">
    <source>
        <dbReference type="ARBA" id="ARBA00023015"/>
    </source>
</evidence>
<dbReference type="PANTHER" id="PTHR44846:SF1">
    <property type="entry name" value="MANNOSYL-D-GLYCERATE TRANSPORT_METABOLISM SYSTEM REPRESSOR MNGR-RELATED"/>
    <property type="match status" value="1"/>
</dbReference>
<keyword evidence="2" id="KW-0238">DNA-binding</keyword>
<reference evidence="5 6" key="1">
    <citation type="submission" date="2020-02" db="EMBL/GenBank/DDBJ databases">
        <title>Complete Genome Sequence of Lactobacillus sp. NFFJ11 Isolated from animal feed.</title>
        <authorList>
            <person name="Jung J.Y."/>
        </authorList>
    </citation>
    <scope>NUCLEOTIDE SEQUENCE [LARGE SCALE GENOMIC DNA]</scope>
    <source>
        <strain evidence="5 6">NFFJ11</strain>
    </source>
</reference>
<dbReference type="PANTHER" id="PTHR44846">
    <property type="entry name" value="MANNOSYL-D-GLYCERATE TRANSPORT/METABOLISM SYSTEM REPRESSOR MNGR-RELATED"/>
    <property type="match status" value="1"/>
</dbReference>
<keyword evidence="6" id="KW-1185">Reference proteome</keyword>
<evidence type="ECO:0000256" key="2">
    <source>
        <dbReference type="ARBA" id="ARBA00023125"/>
    </source>
</evidence>
<dbReference type="InterPro" id="IPR000524">
    <property type="entry name" value="Tscrpt_reg_HTH_GntR"/>
</dbReference>
<dbReference type="PRINTS" id="PR00035">
    <property type="entry name" value="HTHGNTR"/>
</dbReference>
<dbReference type="EMBL" id="CP049366">
    <property type="protein sequence ID" value="QMT84956.1"/>
    <property type="molecule type" value="Genomic_DNA"/>
</dbReference>
<accession>A0A7L7L069</accession>
<dbReference type="GO" id="GO:0003700">
    <property type="term" value="F:DNA-binding transcription factor activity"/>
    <property type="evidence" value="ECO:0007669"/>
    <property type="project" value="InterPro"/>
</dbReference>
<dbReference type="Gene3D" id="1.10.10.10">
    <property type="entry name" value="Winged helix-like DNA-binding domain superfamily/Winged helix DNA-binding domain"/>
    <property type="match status" value="1"/>
</dbReference>
<dbReference type="GO" id="GO:0003677">
    <property type="term" value="F:DNA binding"/>
    <property type="evidence" value="ECO:0007669"/>
    <property type="project" value="UniProtKB-KW"/>
</dbReference>
<evidence type="ECO:0000313" key="6">
    <source>
        <dbReference type="Proteomes" id="UP000514410"/>
    </source>
</evidence>
<dbReference type="SUPFAM" id="SSF46785">
    <property type="entry name" value="Winged helix' DNA-binding domain"/>
    <property type="match status" value="1"/>
</dbReference>
<keyword evidence="1" id="KW-0805">Transcription regulation</keyword>